<evidence type="ECO:0000256" key="1">
    <source>
        <dbReference type="SAM" id="Phobius"/>
    </source>
</evidence>
<dbReference type="EMBL" id="WKFB01000014">
    <property type="protein sequence ID" value="KAF6739210.1"/>
    <property type="molecule type" value="Genomic_DNA"/>
</dbReference>
<proteinExistence type="predicted"/>
<organism evidence="2 3">
    <name type="scientific">Oryzias melastigma</name>
    <name type="common">Marine medaka</name>
    <dbReference type="NCBI Taxonomy" id="30732"/>
    <lineage>
        <taxon>Eukaryota</taxon>
        <taxon>Metazoa</taxon>
        <taxon>Chordata</taxon>
        <taxon>Craniata</taxon>
        <taxon>Vertebrata</taxon>
        <taxon>Euteleostomi</taxon>
        <taxon>Actinopterygii</taxon>
        <taxon>Neopterygii</taxon>
        <taxon>Teleostei</taxon>
        <taxon>Neoteleostei</taxon>
        <taxon>Acanthomorphata</taxon>
        <taxon>Ovalentaria</taxon>
        <taxon>Atherinomorphae</taxon>
        <taxon>Beloniformes</taxon>
        <taxon>Adrianichthyidae</taxon>
        <taxon>Oryziinae</taxon>
        <taxon>Oryzias</taxon>
    </lineage>
</organism>
<evidence type="ECO:0000313" key="3">
    <source>
        <dbReference type="Proteomes" id="UP000646548"/>
    </source>
</evidence>
<gene>
    <name evidence="2" type="ORF">FQA47_025281</name>
</gene>
<name>A0A834L252_ORYME</name>
<comment type="caution">
    <text evidence="2">The sequence shown here is derived from an EMBL/GenBank/DDBJ whole genome shotgun (WGS) entry which is preliminary data.</text>
</comment>
<accession>A0A834L252</accession>
<keyword evidence="1" id="KW-1133">Transmembrane helix</keyword>
<keyword evidence="1" id="KW-0812">Transmembrane</keyword>
<protein>
    <submittedName>
        <fullName evidence="2">Uncharacterized protein</fullName>
    </submittedName>
</protein>
<dbReference type="Proteomes" id="UP000646548">
    <property type="component" value="Unassembled WGS sequence"/>
</dbReference>
<keyword evidence="1" id="KW-0472">Membrane</keyword>
<evidence type="ECO:0000313" key="2">
    <source>
        <dbReference type="EMBL" id="KAF6739210.1"/>
    </source>
</evidence>
<dbReference type="AlphaFoldDB" id="A0A834L252"/>
<feature type="transmembrane region" description="Helical" evidence="1">
    <location>
        <begin position="21"/>
        <end position="46"/>
    </location>
</feature>
<reference evidence="2" key="1">
    <citation type="journal article" name="BMC Genomics">
        <title>Long-read sequencing and de novo genome assembly of marine medaka (Oryzias melastigma).</title>
        <authorList>
            <person name="Liang P."/>
            <person name="Saqib H.S.A."/>
            <person name="Ni X."/>
            <person name="Shen Y."/>
        </authorList>
    </citation>
    <scope>NUCLEOTIDE SEQUENCE</scope>
    <source>
        <strain evidence="2">Bigg-433</strain>
    </source>
</reference>
<sequence length="127" mass="14316">MSSLKQSGGLIRSFFRPDMGLCSRLTVSLNAEMLPVIATCFFFVLFSHRQQMNNTAALQLRGEERGLRHICGFTYQATIVKKAPARSESYENITSDEEKDTHKCCCCLNNSKKKSENRGLPSFLQSN</sequence>